<dbReference type="PANTHER" id="PTHR11461:SF211">
    <property type="entry name" value="GH10112P-RELATED"/>
    <property type="match status" value="1"/>
</dbReference>
<protein>
    <submittedName>
        <fullName evidence="4">Serpin (Serine protease inhibitor)</fullName>
    </submittedName>
</protein>
<dbReference type="InterPro" id="IPR042185">
    <property type="entry name" value="Serpin_sf_2"/>
</dbReference>
<name>A0A517TR70_9BACT</name>
<dbReference type="KEGG" id="llh:I41_00270"/>
<dbReference type="CDD" id="cd19590">
    <property type="entry name" value="serpin_thermopin-like"/>
    <property type="match status" value="1"/>
</dbReference>
<dbReference type="Gene3D" id="3.30.497.10">
    <property type="entry name" value="Antithrombin, subunit I, domain 2"/>
    <property type="match status" value="1"/>
</dbReference>
<evidence type="ECO:0000256" key="1">
    <source>
        <dbReference type="RuleBase" id="RU000411"/>
    </source>
</evidence>
<evidence type="ECO:0000313" key="5">
    <source>
        <dbReference type="Proteomes" id="UP000317909"/>
    </source>
</evidence>
<dbReference type="GO" id="GO:0004867">
    <property type="term" value="F:serine-type endopeptidase inhibitor activity"/>
    <property type="evidence" value="ECO:0007669"/>
    <property type="project" value="InterPro"/>
</dbReference>
<reference evidence="4 5" key="1">
    <citation type="submission" date="2019-02" db="EMBL/GenBank/DDBJ databases">
        <title>Deep-cultivation of Planctomycetes and their phenomic and genomic characterization uncovers novel biology.</title>
        <authorList>
            <person name="Wiegand S."/>
            <person name="Jogler M."/>
            <person name="Boedeker C."/>
            <person name="Pinto D."/>
            <person name="Vollmers J."/>
            <person name="Rivas-Marin E."/>
            <person name="Kohn T."/>
            <person name="Peeters S.H."/>
            <person name="Heuer A."/>
            <person name="Rast P."/>
            <person name="Oberbeckmann S."/>
            <person name="Bunk B."/>
            <person name="Jeske O."/>
            <person name="Meyerdierks A."/>
            <person name="Storesund J.E."/>
            <person name="Kallscheuer N."/>
            <person name="Luecker S."/>
            <person name="Lage O.M."/>
            <person name="Pohl T."/>
            <person name="Merkel B.J."/>
            <person name="Hornburger P."/>
            <person name="Mueller R.-W."/>
            <person name="Bruemmer F."/>
            <person name="Labrenz M."/>
            <person name="Spormann A.M."/>
            <person name="Op den Camp H."/>
            <person name="Overmann J."/>
            <person name="Amann R."/>
            <person name="Jetten M.S.M."/>
            <person name="Mascher T."/>
            <person name="Medema M.H."/>
            <person name="Devos D.P."/>
            <person name="Kaster A.-K."/>
            <person name="Ovreas L."/>
            <person name="Rohde M."/>
            <person name="Galperin M.Y."/>
            <person name="Jogler C."/>
        </authorList>
    </citation>
    <scope>NUCLEOTIDE SEQUENCE [LARGE SCALE GENOMIC DNA]</scope>
    <source>
        <strain evidence="4 5">I41</strain>
    </source>
</reference>
<feature type="signal peptide" evidence="2">
    <location>
        <begin position="1"/>
        <end position="26"/>
    </location>
</feature>
<dbReference type="Proteomes" id="UP000317909">
    <property type="component" value="Chromosome"/>
</dbReference>
<dbReference type="SMART" id="SM00093">
    <property type="entry name" value="SERPIN"/>
    <property type="match status" value="1"/>
</dbReference>
<evidence type="ECO:0000259" key="3">
    <source>
        <dbReference type="SMART" id="SM00093"/>
    </source>
</evidence>
<dbReference type="PROSITE" id="PS00284">
    <property type="entry name" value="SERPIN"/>
    <property type="match status" value="1"/>
</dbReference>
<dbReference type="GO" id="GO:0005615">
    <property type="term" value="C:extracellular space"/>
    <property type="evidence" value="ECO:0007669"/>
    <property type="project" value="InterPro"/>
</dbReference>
<dbReference type="InterPro" id="IPR023795">
    <property type="entry name" value="Serpin_CS"/>
</dbReference>
<comment type="similarity">
    <text evidence="1">Belongs to the serpin family.</text>
</comment>
<dbReference type="EMBL" id="CP036339">
    <property type="protein sequence ID" value="QDT70874.1"/>
    <property type="molecule type" value="Genomic_DNA"/>
</dbReference>
<dbReference type="SUPFAM" id="SSF56574">
    <property type="entry name" value="Serpins"/>
    <property type="match status" value="1"/>
</dbReference>
<dbReference type="InterPro" id="IPR023796">
    <property type="entry name" value="Serpin_dom"/>
</dbReference>
<dbReference type="OrthoDB" id="9764871at2"/>
<evidence type="ECO:0000313" key="4">
    <source>
        <dbReference type="EMBL" id="QDT70874.1"/>
    </source>
</evidence>
<accession>A0A517TR70</accession>
<dbReference type="InterPro" id="IPR000215">
    <property type="entry name" value="Serpin_fam"/>
</dbReference>
<feature type="domain" description="Serpin" evidence="3">
    <location>
        <begin position="52"/>
        <end position="411"/>
    </location>
</feature>
<sequence length="445" mass="47682" precursor="true">MNAKFLLVRGAWATLLLIATSANALAEVQPHVRAPLTPAVQAVAAANNGLAFDLFRQLGAEDSEKNLLISPISISAALTMTYAGARGETAAQMADVLHLNGLADDAIHAGYGGLISDLNAPREGYKLSVANRLFGQTGFPFRQQFLATLEGPYGAPLEQLDFISNTEPSREHINGWVADQTNQKIKDLLPSGSITPQTALVLTNAVYFNGAWKNRFAEGSTHDAPFYRLDGSIGQASLMYQQNVLNHAAFDDFQMLEVPYAGDDLTLVVMLPNQRDGLAALEGSLDAERFQESVDSMQLRKVDLFLPKFTFRDDARLKAPLKDLGMTDAFGDADFSGISEGGDLVISDVVHKTFIDVNESGTEAAGATAVIVETTSVNPNPPTFRADHPFLFGLRDAHTGGLLFLGRMTDPAAATAAANIPEPTAAALLLTALVGLATQRLRREV</sequence>
<dbReference type="PANTHER" id="PTHR11461">
    <property type="entry name" value="SERINE PROTEASE INHIBITOR, SERPIN"/>
    <property type="match status" value="1"/>
</dbReference>
<organism evidence="4 5">
    <name type="scientific">Lacipirellula limnantheis</name>
    <dbReference type="NCBI Taxonomy" id="2528024"/>
    <lineage>
        <taxon>Bacteria</taxon>
        <taxon>Pseudomonadati</taxon>
        <taxon>Planctomycetota</taxon>
        <taxon>Planctomycetia</taxon>
        <taxon>Pirellulales</taxon>
        <taxon>Lacipirellulaceae</taxon>
        <taxon>Lacipirellula</taxon>
    </lineage>
</organism>
<dbReference type="InterPro" id="IPR042178">
    <property type="entry name" value="Serpin_sf_1"/>
</dbReference>
<dbReference type="InterPro" id="IPR036186">
    <property type="entry name" value="Serpin_sf"/>
</dbReference>
<proteinExistence type="inferred from homology"/>
<keyword evidence="5" id="KW-1185">Reference proteome</keyword>
<feature type="chain" id="PRO_5021852875" evidence="2">
    <location>
        <begin position="27"/>
        <end position="445"/>
    </location>
</feature>
<evidence type="ECO:0000256" key="2">
    <source>
        <dbReference type="SAM" id="SignalP"/>
    </source>
</evidence>
<dbReference type="Gene3D" id="2.30.39.10">
    <property type="entry name" value="Alpha-1-antitrypsin, domain 1"/>
    <property type="match status" value="1"/>
</dbReference>
<keyword evidence="2" id="KW-0732">Signal</keyword>
<dbReference type="AlphaFoldDB" id="A0A517TR70"/>
<dbReference type="RefSeq" id="WP_145429805.1">
    <property type="nucleotide sequence ID" value="NZ_CP036339.1"/>
</dbReference>
<dbReference type="Pfam" id="PF00079">
    <property type="entry name" value="Serpin"/>
    <property type="match status" value="1"/>
</dbReference>
<gene>
    <name evidence="4" type="ORF">I41_00270</name>
</gene>